<dbReference type="AlphaFoldDB" id="A0A133U2X6"/>
<organism evidence="1 2">
    <name type="scientific">candidate division MSBL1 archaeon SCGC-AAA259A05</name>
    <dbReference type="NCBI Taxonomy" id="1698259"/>
    <lineage>
        <taxon>Archaea</taxon>
        <taxon>Methanobacteriati</taxon>
        <taxon>Methanobacteriota</taxon>
        <taxon>candidate division MSBL1</taxon>
    </lineage>
</organism>
<dbReference type="Proteomes" id="UP000070163">
    <property type="component" value="Unassembled WGS sequence"/>
</dbReference>
<reference evidence="1 2" key="1">
    <citation type="journal article" date="2016" name="Sci. Rep.">
        <title>Metabolic traits of an uncultured archaeal lineage -MSBL1- from brine pools of the Red Sea.</title>
        <authorList>
            <person name="Mwirichia R."/>
            <person name="Alam I."/>
            <person name="Rashid M."/>
            <person name="Vinu M."/>
            <person name="Ba-Alawi W."/>
            <person name="Anthony Kamau A."/>
            <person name="Kamanda Ngugi D."/>
            <person name="Goker M."/>
            <person name="Klenk H.P."/>
            <person name="Bajic V."/>
            <person name="Stingl U."/>
        </authorList>
    </citation>
    <scope>NUCLEOTIDE SEQUENCE [LARGE SCALE GENOMIC DNA]</scope>
    <source>
        <strain evidence="1">SCGC-AAA259A05</strain>
    </source>
</reference>
<name>A0A133U2X6_9EURY</name>
<evidence type="ECO:0000313" key="1">
    <source>
        <dbReference type="EMBL" id="KXA88544.1"/>
    </source>
</evidence>
<evidence type="ECO:0000313" key="2">
    <source>
        <dbReference type="Proteomes" id="UP000070163"/>
    </source>
</evidence>
<keyword evidence="2" id="KW-1185">Reference proteome</keyword>
<dbReference type="EMBL" id="LHXJ01000149">
    <property type="protein sequence ID" value="KXA88544.1"/>
    <property type="molecule type" value="Genomic_DNA"/>
</dbReference>
<proteinExistence type="predicted"/>
<accession>A0A133U2X6</accession>
<gene>
    <name evidence="1" type="ORF">AKJ57_06750</name>
</gene>
<comment type="caution">
    <text evidence="1">The sequence shown here is derived from an EMBL/GenBank/DDBJ whole genome shotgun (WGS) entry which is preliminary data.</text>
</comment>
<sequence length="202" mass="23448">MTEEPFEFMDLQELKEISKDKLRKEYSQEEWIYFAKAGICFTKEGMQSHLEAIEQRENSEKGLEETILIAESYILIGAGIEHLLKACILFDKETDIEINETRGRTKSLGKLIDEIEKKSITRVSKEIKSGLVVRLGVLNELRNNAVHSLTENIKSHIVRRSNSEIQDFIFASYPLVSQTLQSLFPDLFQEFDEVRNEYDPRN</sequence>
<protein>
    <submittedName>
        <fullName evidence="1">Uncharacterized protein</fullName>
    </submittedName>
</protein>